<dbReference type="SMART" id="SM00729">
    <property type="entry name" value="Elp3"/>
    <property type="match status" value="1"/>
</dbReference>
<organism evidence="2">
    <name type="scientific">uncultured bacterium contig00061</name>
    <dbReference type="NCBI Taxonomy" id="1181544"/>
    <lineage>
        <taxon>Bacteria</taxon>
        <taxon>environmental samples</taxon>
    </lineage>
</organism>
<evidence type="ECO:0000313" key="2">
    <source>
        <dbReference type="EMBL" id="AGS52305.1"/>
    </source>
</evidence>
<feature type="domain" description="Radical SAM core" evidence="1">
    <location>
        <begin position="29"/>
        <end position="258"/>
    </location>
</feature>
<evidence type="ECO:0000259" key="1">
    <source>
        <dbReference type="PROSITE" id="PS51918"/>
    </source>
</evidence>
<proteinExistence type="predicted"/>
<accession>A0A806KCI8</accession>
<dbReference type="Gene3D" id="3.80.30.20">
    <property type="entry name" value="tm_1862 like domain"/>
    <property type="match status" value="1"/>
</dbReference>
<reference evidence="2" key="1">
    <citation type="submission" date="2012-03" db="EMBL/GenBank/DDBJ databases">
        <title>Functional metagenomics reveals considerable lignocellulase gene clusters in the gut microbiome of a wood-feeding higher termite.</title>
        <authorList>
            <person name="Liu N."/>
        </authorList>
    </citation>
    <scope>NUCLEOTIDE SEQUENCE</scope>
</reference>
<dbReference type="InterPro" id="IPR023404">
    <property type="entry name" value="rSAM_horseshoe"/>
</dbReference>
<dbReference type="PANTHER" id="PTHR42731">
    <property type="entry name" value="SLL1084 PROTEIN"/>
    <property type="match status" value="1"/>
</dbReference>
<dbReference type="GO" id="GO:0003824">
    <property type="term" value="F:catalytic activity"/>
    <property type="evidence" value="ECO:0007669"/>
    <property type="project" value="InterPro"/>
</dbReference>
<dbReference type="AlphaFoldDB" id="A0A806KCI8"/>
<name>A0A806KCI8_9BACT</name>
<dbReference type="InterPro" id="IPR058240">
    <property type="entry name" value="rSAM_sf"/>
</dbReference>
<dbReference type="GO" id="GO:0051536">
    <property type="term" value="F:iron-sulfur cluster binding"/>
    <property type="evidence" value="ECO:0007669"/>
    <property type="project" value="InterPro"/>
</dbReference>
<dbReference type="Pfam" id="PF04055">
    <property type="entry name" value="Radical_SAM"/>
    <property type="match status" value="1"/>
</dbReference>
<dbReference type="SUPFAM" id="SSF102114">
    <property type="entry name" value="Radical SAM enzymes"/>
    <property type="match status" value="1"/>
</dbReference>
<dbReference type="EMBL" id="JQ844188">
    <property type="protein sequence ID" value="AGS52305.1"/>
    <property type="molecule type" value="Genomic_DNA"/>
</dbReference>
<dbReference type="CDD" id="cd01335">
    <property type="entry name" value="Radical_SAM"/>
    <property type="match status" value="1"/>
</dbReference>
<dbReference type="SFLD" id="SFLDG01082">
    <property type="entry name" value="B12-binding_domain_containing"/>
    <property type="match status" value="1"/>
</dbReference>
<dbReference type="PANTHER" id="PTHR42731:SF1">
    <property type="entry name" value="RADICAL SAM DOMAIN PROTEIN"/>
    <property type="match status" value="1"/>
</dbReference>
<sequence length="325" mass="36374">MKGKAKAFRAVDSGFGKHAPAVYPVPSMKTVQHHGILEIMRGCPNGCRFCHAGYWYRPMRQKPPETLVREAEAFIDLGGYREISLSSLSTGDYSGLGELVDTLNDRFSGRYVSFQLPSLRVSTFSLALLEKVSRTRKSGLTFAVETPLDFWQLAINKQVSVDSVVEIIREAKRNGWRGAKFYFMIGLPLPQMPEKEEEAIVGFVNAVAKQTSMHFNVNVGIFVPKPHTPYQWARQMDSETAAAKLNFIRSRLKPHGHKVSVSDPLISMLEGILSRGDGRAGDLVEEAFRGGSRLDAWQEFLAKDIWQGILEKIQRLSMASLLPKT</sequence>
<dbReference type="InterPro" id="IPR006638">
    <property type="entry name" value="Elp3/MiaA/NifB-like_rSAM"/>
</dbReference>
<dbReference type="PROSITE" id="PS51918">
    <property type="entry name" value="RADICAL_SAM"/>
    <property type="match status" value="1"/>
</dbReference>
<dbReference type="SFLD" id="SFLDS00029">
    <property type="entry name" value="Radical_SAM"/>
    <property type="match status" value="1"/>
</dbReference>
<protein>
    <submittedName>
        <fullName evidence="2">FIG092679: Fe-S oxidoreductase</fullName>
    </submittedName>
</protein>
<dbReference type="InterPro" id="IPR007197">
    <property type="entry name" value="rSAM"/>
</dbReference>